<proteinExistence type="predicted"/>
<comment type="caution">
    <text evidence="1">The sequence shown here is derived from an EMBL/GenBank/DDBJ whole genome shotgun (WGS) entry which is preliminary data.</text>
</comment>
<dbReference type="GO" id="GO:0005794">
    <property type="term" value="C:Golgi apparatus"/>
    <property type="evidence" value="ECO:0007669"/>
    <property type="project" value="TreeGrafter"/>
</dbReference>
<accession>A0A816TAL6</accession>
<dbReference type="InterPro" id="IPR055286">
    <property type="entry name" value="RXYLT1-like"/>
</dbReference>
<dbReference type="Proteomes" id="UP000663887">
    <property type="component" value="Unassembled WGS sequence"/>
</dbReference>
<dbReference type="PANTHER" id="PTHR15576">
    <property type="entry name" value="RIBITOL-5-PHOSPHATE XYLOSYLTRANSFERASE 1"/>
    <property type="match status" value="1"/>
</dbReference>
<protein>
    <recommendedName>
        <fullName evidence="3">Exostosin GT47 domain-containing protein</fullName>
    </recommendedName>
</protein>
<dbReference type="PANTHER" id="PTHR15576:SF1">
    <property type="entry name" value="RIBITOL-5-PHOSPHATE XYLOSYLTRANSFERASE 1"/>
    <property type="match status" value="1"/>
</dbReference>
<dbReference type="EMBL" id="CAJNRG010007538">
    <property type="protein sequence ID" value="CAF2095865.1"/>
    <property type="molecule type" value="Genomic_DNA"/>
</dbReference>
<gene>
    <name evidence="1" type="ORF">XDN619_LOCUS17682</name>
</gene>
<evidence type="ECO:0008006" key="3">
    <source>
        <dbReference type="Google" id="ProtNLM"/>
    </source>
</evidence>
<evidence type="ECO:0000313" key="1">
    <source>
        <dbReference type="EMBL" id="CAF2095865.1"/>
    </source>
</evidence>
<reference evidence="1" key="1">
    <citation type="submission" date="2021-02" db="EMBL/GenBank/DDBJ databases">
        <authorList>
            <person name="Nowell W R."/>
        </authorList>
    </citation>
    <scope>NUCLEOTIDE SEQUENCE</scope>
</reference>
<evidence type="ECO:0000313" key="2">
    <source>
        <dbReference type="Proteomes" id="UP000663887"/>
    </source>
</evidence>
<dbReference type="GO" id="GO:0120053">
    <property type="term" value="F:ribitol beta-1,4-xylosyltransferase activity"/>
    <property type="evidence" value="ECO:0007669"/>
    <property type="project" value="InterPro"/>
</dbReference>
<name>A0A816TAL6_9BILA</name>
<dbReference type="GO" id="GO:0035269">
    <property type="term" value="P:protein O-linked glycosylation via mannose"/>
    <property type="evidence" value="ECO:0007669"/>
    <property type="project" value="InterPro"/>
</dbReference>
<dbReference type="AlphaFoldDB" id="A0A816TAL6"/>
<organism evidence="1 2">
    <name type="scientific">Rotaria magnacalcarata</name>
    <dbReference type="NCBI Taxonomy" id="392030"/>
    <lineage>
        <taxon>Eukaryota</taxon>
        <taxon>Metazoa</taxon>
        <taxon>Spiralia</taxon>
        <taxon>Gnathifera</taxon>
        <taxon>Rotifera</taxon>
        <taxon>Eurotatoria</taxon>
        <taxon>Bdelloidea</taxon>
        <taxon>Philodinida</taxon>
        <taxon>Philodinidae</taxon>
        <taxon>Rotaria</taxon>
    </lineage>
</organism>
<sequence length="329" mass="38540">MSSNYHDTLWKQNITFIKPLKSECYLETENEWNAVVNDNSLSTFQTFYRHATTERNSSYPFVSGDTLRALADHIFDETTDVNKWIDRVHLIGRGDIVFLQSENSMLRKFFTRSTFNLIIHPFVLVTHNSDHSAPTKEFKWILDDWRISAWFTQNPDDEHKKLFPVPIGVANSRWRHGNVLSIKKAIYMYRKPFSERENLLYVNFEVETNRQVRSKVLKWAVGLVNVTIKKSLSFEMHLKEMGNAKFVASPPGNGLDCHRTWEAILMGAVPIVMRSRVDPLFEHENVLIIDDWNKVTVDYLKSLHYHPIYSHAMLARYWYTLLLKAGGRK</sequence>